<organism evidence="3 4">
    <name type="scientific">Bombilactobacillus bombi</name>
    <dbReference type="NCBI Taxonomy" id="1303590"/>
    <lineage>
        <taxon>Bacteria</taxon>
        <taxon>Bacillati</taxon>
        <taxon>Bacillota</taxon>
        <taxon>Bacilli</taxon>
        <taxon>Lactobacillales</taxon>
        <taxon>Lactobacillaceae</taxon>
        <taxon>Bombilactobacillus</taxon>
    </lineage>
</organism>
<feature type="region of interest" description="Disordered" evidence="1">
    <location>
        <begin position="38"/>
        <end position="75"/>
    </location>
</feature>
<comment type="caution">
    <text evidence="3">The sequence shown here is derived from an EMBL/GenBank/DDBJ whole genome shotgun (WGS) entry which is preliminary data.</text>
</comment>
<dbReference type="EMBL" id="QOCS01000007">
    <property type="protein sequence ID" value="RHW47826.1"/>
    <property type="molecule type" value="Genomic_DNA"/>
</dbReference>
<evidence type="ECO:0000256" key="2">
    <source>
        <dbReference type="SAM" id="Phobius"/>
    </source>
</evidence>
<keyword evidence="2" id="KW-1133">Transmembrane helix</keyword>
<feature type="transmembrane region" description="Helical" evidence="2">
    <location>
        <begin position="18"/>
        <end position="36"/>
    </location>
</feature>
<proteinExistence type="predicted"/>
<dbReference type="RefSeq" id="WP_118910316.1">
    <property type="nucleotide sequence ID" value="NZ_QOCS01000007.1"/>
</dbReference>
<dbReference type="Proteomes" id="UP000284822">
    <property type="component" value="Unassembled WGS sequence"/>
</dbReference>
<reference evidence="3 4" key="1">
    <citation type="submission" date="2018-07" db="EMBL/GenBank/DDBJ databases">
        <title>Genome sequences of six Lactobacillus spp. isolated from bumble bee guts.</title>
        <authorList>
            <person name="Motta E.V.S."/>
            <person name="Moran N.A."/>
        </authorList>
    </citation>
    <scope>NUCLEOTIDE SEQUENCE [LARGE SCALE GENOMIC DNA]</scope>
    <source>
        <strain evidence="3 4">LV-8.1</strain>
    </source>
</reference>
<dbReference type="AlphaFoldDB" id="A0A417ZB14"/>
<sequence length="205" mass="22932">MEGKHRQVEDPTSKRKTYLIIIIILLVGFAVGLKSWSSNSDNWESSDDSPTETTVTKRKATLQKSKPKVATNSRSYQPTATIGRYSVSTEALNTGKFYYDRGNLSTGVQLQLDNQTGKGHITFFNGDTGEANSYHLHYQEIKTKTLSIKNTAGIRTVKVNTALVFDNNQQKVYYAFKNSNGTLSLAIPHDKDNLYREALQSVKTN</sequence>
<evidence type="ECO:0000313" key="3">
    <source>
        <dbReference type="EMBL" id="RHW47826.1"/>
    </source>
</evidence>
<gene>
    <name evidence="3" type="ORF">DS832_03435</name>
</gene>
<evidence type="ECO:0008006" key="5">
    <source>
        <dbReference type="Google" id="ProtNLM"/>
    </source>
</evidence>
<evidence type="ECO:0000313" key="4">
    <source>
        <dbReference type="Proteomes" id="UP000284822"/>
    </source>
</evidence>
<accession>A0A417ZB14</accession>
<name>A0A417ZB14_9LACO</name>
<keyword evidence="2" id="KW-0472">Membrane</keyword>
<feature type="compositionally biased region" description="Basic residues" evidence="1">
    <location>
        <begin position="56"/>
        <end position="67"/>
    </location>
</feature>
<evidence type="ECO:0000256" key="1">
    <source>
        <dbReference type="SAM" id="MobiDB-lite"/>
    </source>
</evidence>
<protein>
    <recommendedName>
        <fullName evidence="5">DUF4767 domain-containing protein</fullName>
    </recommendedName>
</protein>
<keyword evidence="2" id="KW-0812">Transmembrane</keyword>